<name>A0AAV7M500_PLEWA</name>
<keyword evidence="5" id="KW-1185">Reference proteome</keyword>
<feature type="transmembrane region" description="Helical" evidence="2">
    <location>
        <begin position="55"/>
        <end position="77"/>
    </location>
</feature>
<feature type="region of interest" description="Disordered" evidence="1">
    <location>
        <begin position="86"/>
        <end position="132"/>
    </location>
</feature>
<keyword evidence="2" id="KW-0812">Transmembrane</keyword>
<dbReference type="GO" id="GO:0033209">
    <property type="term" value="P:tumor necrosis factor-mediated signaling pathway"/>
    <property type="evidence" value="ECO:0007669"/>
    <property type="project" value="InterPro"/>
</dbReference>
<accession>A0AAV7M500</accession>
<sequence length="176" mass="19450">MARPCLTGEYFDSLLQSCRSCRLRCSRSPPSICQRYCHSYATGPVKAMAKDRYENLWICLGTVLFLTATVLILSLLLRKLRPTYSTSRAEQTDSGEDTNVVSQNGAESGAGGEAVENLLTKTDETEKRPETSEAEVKDCTCEVCDLLKLQATSEFRFPLPATEEGATLLVTTKTYD</sequence>
<proteinExistence type="predicted"/>
<dbReference type="Pfam" id="PF09257">
    <property type="entry name" value="BCMA-Tall_bind"/>
    <property type="match status" value="1"/>
</dbReference>
<keyword evidence="2" id="KW-1133">Transmembrane helix</keyword>
<dbReference type="AlphaFoldDB" id="A0AAV7M500"/>
<dbReference type="PANTHER" id="PTHR20437">
    <property type="entry name" value="TUMOR NECROSIS FACTOR RECEPTOR SUBFAMILY MEMBER 13/17"/>
    <property type="match status" value="1"/>
</dbReference>
<dbReference type="EMBL" id="JANPWB010000014">
    <property type="protein sequence ID" value="KAJ1096963.1"/>
    <property type="molecule type" value="Genomic_DNA"/>
</dbReference>
<dbReference type="GO" id="GO:0038023">
    <property type="term" value="F:signaling receptor activity"/>
    <property type="evidence" value="ECO:0007669"/>
    <property type="project" value="InterPro"/>
</dbReference>
<evidence type="ECO:0000259" key="3">
    <source>
        <dbReference type="Pfam" id="PF09257"/>
    </source>
</evidence>
<keyword evidence="2" id="KW-0472">Membrane</keyword>
<dbReference type="PANTHER" id="PTHR20437:SF0">
    <property type="entry name" value="TUMOR NECROSIS FACTOR RECEPTOR SUPERFAMILY MEMBER 17"/>
    <property type="match status" value="1"/>
</dbReference>
<dbReference type="Gene3D" id="4.10.1290.10">
    <property type="entry name" value="Tumor necrosis factor receptor superfamily"/>
    <property type="match status" value="1"/>
</dbReference>
<gene>
    <name evidence="4" type="ORF">NDU88_002093</name>
</gene>
<organism evidence="4 5">
    <name type="scientific">Pleurodeles waltl</name>
    <name type="common">Iberian ribbed newt</name>
    <dbReference type="NCBI Taxonomy" id="8319"/>
    <lineage>
        <taxon>Eukaryota</taxon>
        <taxon>Metazoa</taxon>
        <taxon>Chordata</taxon>
        <taxon>Craniata</taxon>
        <taxon>Vertebrata</taxon>
        <taxon>Euteleostomi</taxon>
        <taxon>Amphibia</taxon>
        <taxon>Batrachia</taxon>
        <taxon>Caudata</taxon>
        <taxon>Salamandroidea</taxon>
        <taxon>Salamandridae</taxon>
        <taxon>Pleurodelinae</taxon>
        <taxon>Pleurodeles</taxon>
    </lineage>
</organism>
<evidence type="ECO:0000256" key="2">
    <source>
        <dbReference type="SAM" id="Phobius"/>
    </source>
</evidence>
<dbReference type="InterPro" id="IPR043521">
    <property type="entry name" value="TNFR_13C/17"/>
</dbReference>
<dbReference type="InterPro" id="IPR015337">
    <property type="entry name" value="BCMA_Tall-1-bd"/>
</dbReference>
<evidence type="ECO:0000313" key="5">
    <source>
        <dbReference type="Proteomes" id="UP001066276"/>
    </source>
</evidence>
<evidence type="ECO:0000313" key="4">
    <source>
        <dbReference type="EMBL" id="KAJ1096963.1"/>
    </source>
</evidence>
<dbReference type="SUPFAM" id="SSF57586">
    <property type="entry name" value="TNF receptor-like"/>
    <property type="match status" value="1"/>
</dbReference>
<evidence type="ECO:0000256" key="1">
    <source>
        <dbReference type="SAM" id="MobiDB-lite"/>
    </source>
</evidence>
<protein>
    <recommendedName>
        <fullName evidence="3">BCMA TALL-1 binding domain-containing protein</fullName>
    </recommendedName>
</protein>
<comment type="caution">
    <text evidence="4">The sequence shown here is derived from an EMBL/GenBank/DDBJ whole genome shotgun (WGS) entry which is preliminary data.</text>
</comment>
<feature type="domain" description="BCMA TALL-1 binding" evidence="3">
    <location>
        <begin position="5"/>
        <end position="38"/>
    </location>
</feature>
<feature type="compositionally biased region" description="Basic and acidic residues" evidence="1">
    <location>
        <begin position="121"/>
        <end position="132"/>
    </location>
</feature>
<dbReference type="Proteomes" id="UP001066276">
    <property type="component" value="Chromosome 10"/>
</dbReference>
<reference evidence="4" key="1">
    <citation type="journal article" date="2022" name="bioRxiv">
        <title>Sequencing and chromosome-scale assembly of the giantPleurodeles waltlgenome.</title>
        <authorList>
            <person name="Brown T."/>
            <person name="Elewa A."/>
            <person name="Iarovenko S."/>
            <person name="Subramanian E."/>
            <person name="Araus A.J."/>
            <person name="Petzold A."/>
            <person name="Susuki M."/>
            <person name="Suzuki K.-i.T."/>
            <person name="Hayashi T."/>
            <person name="Toyoda A."/>
            <person name="Oliveira C."/>
            <person name="Osipova E."/>
            <person name="Leigh N.D."/>
            <person name="Simon A."/>
            <person name="Yun M.H."/>
        </authorList>
    </citation>
    <scope>NUCLEOTIDE SEQUENCE</scope>
    <source>
        <strain evidence="4">20211129_DDA</strain>
        <tissue evidence="4">Liver</tissue>
    </source>
</reference>